<keyword evidence="2" id="KW-1185">Reference proteome</keyword>
<protein>
    <submittedName>
        <fullName evidence="1">Uncharacterized protein</fullName>
    </submittedName>
</protein>
<dbReference type="EMBL" id="JBBAXC010000011">
    <property type="protein sequence ID" value="MEI5908147.1"/>
    <property type="molecule type" value="Genomic_DNA"/>
</dbReference>
<name>A0ABU8HFT1_9BACI</name>
<evidence type="ECO:0000313" key="1">
    <source>
        <dbReference type="EMBL" id="MEI5908147.1"/>
    </source>
</evidence>
<proteinExistence type="predicted"/>
<evidence type="ECO:0000313" key="2">
    <source>
        <dbReference type="Proteomes" id="UP001312865"/>
    </source>
</evidence>
<sequence length="44" mass="5143">MYLKKRKFIEANASNCSTCIISGQSSNVLNRDNVRFPWAYPKYK</sequence>
<dbReference type="Proteomes" id="UP001312865">
    <property type="component" value="Unassembled WGS sequence"/>
</dbReference>
<comment type="caution">
    <text evidence="1">The sequence shown here is derived from an EMBL/GenBank/DDBJ whole genome shotgun (WGS) entry which is preliminary data.</text>
</comment>
<organism evidence="1 2">
    <name type="scientific">Bacillus spongiae</name>
    <dbReference type="NCBI Taxonomy" id="2683610"/>
    <lineage>
        <taxon>Bacteria</taxon>
        <taxon>Bacillati</taxon>
        <taxon>Bacillota</taxon>
        <taxon>Bacilli</taxon>
        <taxon>Bacillales</taxon>
        <taxon>Bacillaceae</taxon>
        <taxon>Bacillus</taxon>
    </lineage>
</organism>
<accession>A0ABU8HFT1</accession>
<reference evidence="1 2" key="1">
    <citation type="journal article" date="2018" name="J. Microbiol.">
        <title>Bacillus spongiae sp. nov., isolated from sponge of Jeju Island.</title>
        <authorList>
            <person name="Lee G.E."/>
            <person name="Im W.T."/>
            <person name="Park J.S."/>
        </authorList>
    </citation>
    <scope>NUCLEOTIDE SEQUENCE [LARGE SCALE GENOMIC DNA]</scope>
    <source>
        <strain evidence="1 2">135PIL107-10</strain>
    </source>
</reference>
<gene>
    <name evidence="1" type="ORF">WAK64_13895</name>
</gene>